<proteinExistence type="predicted"/>
<accession>A0A5S4WPN9</accession>
<keyword evidence="4" id="KW-1185">Reference proteome</keyword>
<comment type="caution">
    <text evidence="3">The sequence shown here is derived from an EMBL/GenBank/DDBJ whole genome shotgun (WGS) entry which is preliminary data.</text>
</comment>
<sequence>MKYVLMLGLALIALCGAVTFAEARPPTVTNSPGYDARLKESRSALGNPPTVQAPGNPPVTSPKHSRKKHTN</sequence>
<feature type="region of interest" description="Disordered" evidence="1">
    <location>
        <begin position="25"/>
        <end position="71"/>
    </location>
</feature>
<reference evidence="3 4" key="1">
    <citation type="submission" date="2019-08" db="EMBL/GenBank/DDBJ databases">
        <title>Bradyrhizobium hipponensis sp. nov., a rhizobium isolated from a Lupinus angustifolius root nodule in Tunisia.</title>
        <authorList>
            <person name="Off K."/>
            <person name="Rejili M."/>
            <person name="Mars M."/>
            <person name="Brachmann A."/>
            <person name="Marin M."/>
        </authorList>
    </citation>
    <scope>NUCLEOTIDE SEQUENCE [LARGE SCALE GENOMIC DNA]</scope>
    <source>
        <strain evidence="3 4">CTAW11</strain>
    </source>
</reference>
<organism evidence="3 4">
    <name type="scientific">Bradyrhizobium cytisi</name>
    <dbReference type="NCBI Taxonomy" id="515489"/>
    <lineage>
        <taxon>Bacteria</taxon>
        <taxon>Pseudomonadati</taxon>
        <taxon>Pseudomonadota</taxon>
        <taxon>Alphaproteobacteria</taxon>
        <taxon>Hyphomicrobiales</taxon>
        <taxon>Nitrobacteraceae</taxon>
        <taxon>Bradyrhizobium</taxon>
    </lineage>
</organism>
<evidence type="ECO:0000313" key="3">
    <source>
        <dbReference type="EMBL" id="TYL84015.1"/>
    </source>
</evidence>
<protein>
    <recommendedName>
        <fullName evidence="5">DUF680 domain-containing protein</fullName>
    </recommendedName>
</protein>
<feature type="signal peptide" evidence="2">
    <location>
        <begin position="1"/>
        <end position="23"/>
    </location>
</feature>
<keyword evidence="2" id="KW-0732">Signal</keyword>
<evidence type="ECO:0000313" key="4">
    <source>
        <dbReference type="Proteomes" id="UP000324853"/>
    </source>
</evidence>
<dbReference type="AlphaFoldDB" id="A0A5S4WPN9"/>
<dbReference type="OrthoDB" id="8246112at2"/>
<evidence type="ECO:0000256" key="1">
    <source>
        <dbReference type="SAM" id="MobiDB-lite"/>
    </source>
</evidence>
<dbReference type="EMBL" id="VSSR01000024">
    <property type="protein sequence ID" value="TYL84015.1"/>
    <property type="molecule type" value="Genomic_DNA"/>
</dbReference>
<evidence type="ECO:0008006" key="5">
    <source>
        <dbReference type="Google" id="ProtNLM"/>
    </source>
</evidence>
<dbReference type="Proteomes" id="UP000324853">
    <property type="component" value="Unassembled WGS sequence"/>
</dbReference>
<evidence type="ECO:0000256" key="2">
    <source>
        <dbReference type="SAM" id="SignalP"/>
    </source>
</evidence>
<gene>
    <name evidence="3" type="ORF">FXB38_16445</name>
</gene>
<feature type="chain" id="PRO_5024382534" description="DUF680 domain-containing protein" evidence="2">
    <location>
        <begin position="24"/>
        <end position="71"/>
    </location>
</feature>
<name>A0A5S4WPN9_9BRAD</name>